<dbReference type="GO" id="GO:0005085">
    <property type="term" value="F:guanyl-nucleotide exchange factor activity"/>
    <property type="evidence" value="ECO:0007669"/>
    <property type="project" value="UniProtKB-KW"/>
</dbReference>
<dbReference type="PROSITE" id="PS51498">
    <property type="entry name" value="MABP"/>
    <property type="match status" value="1"/>
</dbReference>
<organism evidence="6 7">
    <name type="scientific">Toxocara canis</name>
    <name type="common">Canine roundworm</name>
    <dbReference type="NCBI Taxonomy" id="6265"/>
    <lineage>
        <taxon>Eukaryota</taxon>
        <taxon>Metazoa</taxon>
        <taxon>Ecdysozoa</taxon>
        <taxon>Nematoda</taxon>
        <taxon>Chromadorea</taxon>
        <taxon>Rhabditida</taxon>
        <taxon>Spirurina</taxon>
        <taxon>Ascaridomorpha</taxon>
        <taxon>Ascaridoidea</taxon>
        <taxon>Toxocaridae</taxon>
        <taxon>Toxocara</taxon>
    </lineage>
</organism>
<dbReference type="Gene3D" id="3.40.50.11500">
    <property type="match status" value="1"/>
</dbReference>
<dbReference type="InterPro" id="IPR001194">
    <property type="entry name" value="cDENN_dom"/>
</dbReference>
<dbReference type="InterPro" id="IPR005113">
    <property type="entry name" value="uDENN_dom"/>
</dbReference>
<feature type="domain" description="MABP" evidence="5">
    <location>
        <begin position="70"/>
        <end position="227"/>
    </location>
</feature>
<dbReference type="EMBL" id="JPKZ01003061">
    <property type="protein sequence ID" value="KHN73748.1"/>
    <property type="molecule type" value="Genomic_DNA"/>
</dbReference>
<dbReference type="Proteomes" id="UP000031036">
    <property type="component" value="Unassembled WGS sequence"/>
</dbReference>
<dbReference type="STRING" id="6265.A0A0B2UWL5"/>
<dbReference type="Pfam" id="PF02141">
    <property type="entry name" value="DENN"/>
    <property type="match status" value="1"/>
</dbReference>
<dbReference type="GO" id="GO:0031410">
    <property type="term" value="C:cytoplasmic vesicle"/>
    <property type="evidence" value="ECO:0007669"/>
    <property type="project" value="TreeGrafter"/>
</dbReference>
<dbReference type="InterPro" id="IPR051696">
    <property type="entry name" value="DENN_Domain_GEFs"/>
</dbReference>
<dbReference type="InterPro" id="IPR037516">
    <property type="entry name" value="Tripartite_DENN"/>
</dbReference>
<feature type="compositionally biased region" description="Polar residues" evidence="3">
    <location>
        <begin position="320"/>
        <end position="339"/>
    </location>
</feature>
<dbReference type="InterPro" id="IPR005112">
    <property type="entry name" value="dDENN_dom"/>
</dbReference>
<proteinExistence type="predicted"/>
<dbReference type="PANTHER" id="PTHR12296">
    <property type="entry name" value="DENN DOMAIN-CONTAINING PROTEIN 4"/>
    <property type="match status" value="1"/>
</dbReference>
<feature type="region of interest" description="Disordered" evidence="3">
    <location>
        <begin position="319"/>
        <end position="339"/>
    </location>
</feature>
<comment type="caution">
    <text evidence="6">The sequence shown here is derived from an EMBL/GenBank/DDBJ whole genome shotgun (WGS) entry which is preliminary data.</text>
</comment>
<evidence type="ECO:0000313" key="7">
    <source>
        <dbReference type="Proteomes" id="UP000031036"/>
    </source>
</evidence>
<evidence type="ECO:0000256" key="2">
    <source>
        <dbReference type="PROSITE-ProRule" id="PRU00708"/>
    </source>
</evidence>
<dbReference type="SMART" id="SM00801">
    <property type="entry name" value="dDENN"/>
    <property type="match status" value="1"/>
</dbReference>
<dbReference type="OrthoDB" id="75250at2759"/>
<accession>A0A0B2UWL5</accession>
<dbReference type="PANTHER" id="PTHR12296:SF30">
    <property type="entry name" value="DENN DOMAIN-CONTAINING PROTEIN CRAG"/>
    <property type="match status" value="1"/>
</dbReference>
<evidence type="ECO:0000313" key="6">
    <source>
        <dbReference type="EMBL" id="KHN73748.1"/>
    </source>
</evidence>
<dbReference type="InterPro" id="IPR011990">
    <property type="entry name" value="TPR-like_helical_dom_sf"/>
</dbReference>
<sequence length="1556" mass="174409">MSEGRRLFEYFVSVGLDDGAEDLSPSAQECGCRNTAPLAPITDICVGLDDGAEDLSPSAQECGCRNTAPLAPITDICVIFPGLGETVPEGFECIQSTPLGYPADLNHGSLRTPSVFVCFRRGYHKPPLVDIGVLDEGRGEKPMLDSNILLTTPFGRPANVNNASQGVYLTYRRAQPNSAPSQLVVTHICVILSNKGETAPHTYYKIPKNLNKGMVGSDVYMCYKKSQGTSKRLAYKPTVLDRFPADEEFPLAQNIPMFCLPMGALIECWPAKCQPPEKCFSTFVLTDQDGSKFYGACVTFYEQYKGKLSDEQLEKLDITPASSARGTVEDSSSTNDPAEQMSFHSNMSICIISRYPFFTAFKRFLFYIHRMSVSGVHSVPIERYISHLMYEVSFPSPRCPRVLVQLGNETISLESHDDSQLPLSGAALFDTLKCLGADNLMYLMLLALLEQKILVHSLRPWLLTAVCESACALMFPFHWQCPYIPQCPLSLAGVLHAPLPFIAGVDSRYFDLYEDPPSDVTCFDLDTSTVSFSCVRQTLKLNILPKRASRQLKNSLEKLHRRLYQEEFNVITLRKNMDFMPLDVDYQIQRKKRMLEVSVQDAFLKFMASVMHGYTAYLRPIRSAPRRVGATDTGSLFDLDAFLRSRDRSSIEFFKRFSETQSFNRFIEERSFVSDKNAYNAFFDDCIAKINPNDERTFEASLLDMELSASSQTEFTPPPEPMTDAEGNEMHFQYDHFPRRLDTALFQLDTLNRTSKRAFDTSADRIADGIGSALLRTKQETRNAVETAVHSLEHSQLSWPKTLLFYAYSLWFMLLPSLLHIAKSKVKVLRLAFHVLDRIEQSGVPALDQVCYRILIQLCGDFGQPLLAVKVLQAMQRNGLDQNAVTYGIYHQAVLKASWPVGNRLTAVKAWNRLAIVLRAAAQFKLNLVIMRRKHSIPNSDTVSAVENSSLNGRVSENYESKEVADGSGEDEELESAPFVISVSSLEPRQEDQNPEIVVEKESEEADVDPLGALHATDEEHETNEYHKKEMMSPSRARFIREHSASPFAHDTGNSEMMNVKRNEKSTWWLKGLASSPIVSKLMRSHTTDNFESSCDNADASLTISPSLSSLVTQVKKGYDDVIQSSNFSSRLRDGVHSLVNEVRSLNRAYNKSSATESGPVGGRDENDELLFQEMLADEALFQLDTGSPCSLLPSEWWLNDQLHSPAHVPNGPIDVSISSASLCPNCKTVVYDEELMAGWAVDESNLNTSCAFCEFTFVPSLTVKIRARSAPLSSSWYFPSTFQPAPDNDTSNQSHTGDSLSDGVNTQLSIPFVSPLVLRRELENLLGSEYLSPINACLRHSHPIIFWNVVYYSRRLSLPTHLCSWIARSVHVRCVYDVPELHTTSTPLYFANPSHHDGSLPTSDRPLAVWQHVIDSLQQSSILRALQGLLTENRRVADGDGSLPTSDRPLAVWQHVIDSLQQSSILRALQGLLTENRRVADGVKLRPHFSLFRDIQFTALDRFGSAVDREQLDVQYHADFERLPPRILSMLPVQDYPPRSVSLACRRIFLPLDLV</sequence>
<dbReference type="Pfam" id="PF03455">
    <property type="entry name" value="dDENN"/>
    <property type="match status" value="1"/>
</dbReference>
<dbReference type="PROSITE" id="PS51375">
    <property type="entry name" value="PPR"/>
    <property type="match status" value="1"/>
</dbReference>
<gene>
    <name evidence="6" type="primary">DENND4A</name>
    <name evidence="6" type="ORF">Tcan_06693</name>
</gene>
<reference evidence="6 7" key="1">
    <citation type="submission" date="2014-11" db="EMBL/GenBank/DDBJ databases">
        <title>Genetic blueprint of the zoonotic pathogen Toxocara canis.</title>
        <authorList>
            <person name="Zhu X.-Q."/>
            <person name="Korhonen P.K."/>
            <person name="Cai H."/>
            <person name="Young N.D."/>
            <person name="Nejsum P."/>
            <person name="von Samson-Himmelstjerna G."/>
            <person name="Boag P.R."/>
            <person name="Tan P."/>
            <person name="Li Q."/>
            <person name="Min J."/>
            <person name="Yang Y."/>
            <person name="Wang X."/>
            <person name="Fang X."/>
            <person name="Hall R.S."/>
            <person name="Hofmann A."/>
            <person name="Sternberg P.W."/>
            <person name="Jex A.R."/>
            <person name="Gasser R.B."/>
        </authorList>
    </citation>
    <scope>NUCLEOTIDE SEQUENCE [LARGE SCALE GENOMIC DNA]</scope>
    <source>
        <strain evidence="6">PN_DK_2014</strain>
    </source>
</reference>
<evidence type="ECO:0000259" key="5">
    <source>
        <dbReference type="PROSITE" id="PS51498"/>
    </source>
</evidence>
<dbReference type="Gene3D" id="2.100.10.50">
    <property type="match status" value="1"/>
</dbReference>
<dbReference type="SMART" id="SM00799">
    <property type="entry name" value="DENN"/>
    <property type="match status" value="1"/>
</dbReference>
<feature type="domain" description="UDENN" evidence="4">
    <location>
        <begin position="219"/>
        <end position="678"/>
    </location>
</feature>
<evidence type="ECO:0000256" key="3">
    <source>
        <dbReference type="SAM" id="MobiDB-lite"/>
    </source>
</evidence>
<dbReference type="InterPro" id="IPR023341">
    <property type="entry name" value="MABP"/>
</dbReference>
<name>A0A0B2UWL5_TOXCA</name>
<keyword evidence="1" id="KW-0344">Guanine-nucleotide releasing factor</keyword>
<dbReference type="Gene3D" id="1.25.40.10">
    <property type="entry name" value="Tetratricopeptide repeat domain"/>
    <property type="match status" value="1"/>
</dbReference>
<dbReference type="SMART" id="SM00800">
    <property type="entry name" value="uDENN"/>
    <property type="match status" value="1"/>
</dbReference>
<dbReference type="PROSITE" id="PS50211">
    <property type="entry name" value="DENN"/>
    <property type="match status" value="1"/>
</dbReference>
<dbReference type="OMA" id="LNKGMMG"/>
<keyword evidence="7" id="KW-1185">Reference proteome</keyword>
<feature type="repeat" description="PPR" evidence="2">
    <location>
        <begin position="848"/>
        <end position="882"/>
    </location>
</feature>
<evidence type="ECO:0000256" key="1">
    <source>
        <dbReference type="ARBA" id="ARBA00022658"/>
    </source>
</evidence>
<dbReference type="Pfam" id="PF03456">
    <property type="entry name" value="uDENN"/>
    <property type="match status" value="1"/>
</dbReference>
<dbReference type="InterPro" id="IPR043153">
    <property type="entry name" value="DENN_C"/>
</dbReference>
<dbReference type="InterPro" id="IPR002885">
    <property type="entry name" value="PPR_rpt"/>
</dbReference>
<dbReference type="GO" id="GO:0032483">
    <property type="term" value="P:regulation of Rab protein signal transduction"/>
    <property type="evidence" value="ECO:0007669"/>
    <property type="project" value="TreeGrafter"/>
</dbReference>
<protein>
    <submittedName>
        <fullName evidence="6">C-myc promoter-binding protein</fullName>
    </submittedName>
</protein>
<evidence type="ECO:0000259" key="4">
    <source>
        <dbReference type="PROSITE" id="PS50211"/>
    </source>
</evidence>